<protein>
    <submittedName>
        <fullName evidence="2">Uncharacterized protein</fullName>
    </submittedName>
</protein>
<dbReference type="AlphaFoldDB" id="B8GK74"/>
<dbReference type="Proteomes" id="UP000002457">
    <property type="component" value="Chromosome"/>
</dbReference>
<reference evidence="2 3" key="1">
    <citation type="journal article" date="2015" name="Genome Announc.">
        <title>Complete Genome Sequence of Methanosphaerula palustris E1-9CT, a Hydrogenotrophic Methanogen Isolated from a Minerotrophic Fen Peatland.</title>
        <authorList>
            <person name="Cadillo-Quiroz H."/>
            <person name="Browne P."/>
            <person name="Kyrpides N."/>
            <person name="Woyke T."/>
            <person name="Goodwin L."/>
            <person name="Detter C."/>
            <person name="Yavitt J.B."/>
            <person name="Zinder S.H."/>
        </authorList>
    </citation>
    <scope>NUCLEOTIDE SEQUENCE [LARGE SCALE GENOMIC DNA]</scope>
    <source>
        <strain evidence="3">ATCC BAA-1556 / DSM 19958 / E1-9c</strain>
    </source>
</reference>
<gene>
    <name evidence="2" type="ordered locus">Mpal_1839</name>
</gene>
<name>B8GK74_METPE</name>
<organism evidence="2 3">
    <name type="scientific">Methanosphaerula palustris (strain ATCC BAA-1556 / DSM 19958 / E1-9c)</name>
    <dbReference type="NCBI Taxonomy" id="521011"/>
    <lineage>
        <taxon>Archaea</taxon>
        <taxon>Methanobacteriati</taxon>
        <taxon>Methanobacteriota</taxon>
        <taxon>Stenosarchaea group</taxon>
        <taxon>Methanomicrobia</taxon>
        <taxon>Methanomicrobiales</taxon>
        <taxon>Methanoregulaceae</taxon>
        <taxon>Methanosphaerula</taxon>
    </lineage>
</organism>
<sequence>MWIREPGSHGTEGRDGSIDGAGGGEGTWNDVDMVSLHKRVENKLNEYRIIERIVPNFCFNPRSVDIVQFDPFPSPVGAQNGFLYILFVDDGMPQ</sequence>
<dbReference type="EMBL" id="CP001338">
    <property type="protein sequence ID" value="ACL17145.1"/>
    <property type="molecule type" value="Genomic_DNA"/>
</dbReference>
<evidence type="ECO:0000256" key="1">
    <source>
        <dbReference type="SAM" id="MobiDB-lite"/>
    </source>
</evidence>
<proteinExistence type="predicted"/>
<feature type="region of interest" description="Disordered" evidence="1">
    <location>
        <begin position="1"/>
        <end position="27"/>
    </location>
</feature>
<evidence type="ECO:0000313" key="3">
    <source>
        <dbReference type="Proteomes" id="UP000002457"/>
    </source>
</evidence>
<evidence type="ECO:0000313" key="2">
    <source>
        <dbReference type="EMBL" id="ACL17145.1"/>
    </source>
</evidence>
<dbReference type="KEGG" id="mpl:Mpal_1839"/>
<accession>B8GK74</accession>
<dbReference type="HOGENOM" id="CLU_2379449_0_0_2"/>
<keyword evidence="3" id="KW-1185">Reference proteome</keyword>